<sequence>MNDTQTAMRNLSLDDTALMALSNLSTGLWRIQELLELLTYRLDTQQALVETGRSRWLGRSTREIELVLAEMREADLMRAVDAQPVCEALGLGPETPLSAIAAAAPAPWNEVLAEHRQALSAASAELAALSRTNSEMLEVSYKAVQDTLEKFNHTPGPTGDDTYTAKGARANSRSRHLFDQKS</sequence>
<dbReference type="STRING" id="1121387.GCA_000429885_00720"/>
<evidence type="ECO:0000313" key="4">
    <source>
        <dbReference type="Proteomes" id="UP000242637"/>
    </source>
</evidence>
<evidence type="ECO:0000313" key="3">
    <source>
        <dbReference type="EMBL" id="SNV26008.1"/>
    </source>
</evidence>
<dbReference type="Pfam" id="PF05130">
    <property type="entry name" value="FlgN"/>
    <property type="match status" value="1"/>
</dbReference>
<name>A0A239VW72_9MICO</name>
<dbReference type="AlphaFoldDB" id="A0A239VW72"/>
<keyword evidence="4" id="KW-1185">Reference proteome</keyword>
<dbReference type="InterPro" id="IPR036679">
    <property type="entry name" value="FlgN-like_sf"/>
</dbReference>
<gene>
    <name evidence="3" type="ORF">SAMEA4475696_02358</name>
</gene>
<reference evidence="3 4" key="1">
    <citation type="submission" date="2017-06" db="EMBL/GenBank/DDBJ databases">
        <authorList>
            <consortium name="Pathogen Informatics"/>
        </authorList>
    </citation>
    <scope>NUCLEOTIDE SEQUENCE [LARGE SCALE GENOMIC DNA]</scope>
    <source>
        <strain evidence="3 4">NCTC13039</strain>
    </source>
</reference>
<dbReference type="RefSeq" id="WP_341746604.1">
    <property type="nucleotide sequence ID" value="NZ_JAAFNI010000001.1"/>
</dbReference>
<dbReference type="SUPFAM" id="SSF140566">
    <property type="entry name" value="FlgN-like"/>
    <property type="match status" value="1"/>
</dbReference>
<feature type="region of interest" description="Disordered" evidence="2">
    <location>
        <begin position="151"/>
        <end position="182"/>
    </location>
</feature>
<dbReference type="EMBL" id="LT906453">
    <property type="protein sequence ID" value="SNV26008.1"/>
    <property type="molecule type" value="Genomic_DNA"/>
</dbReference>
<organism evidence="3 4">
    <name type="scientific">Dermatophilus congolensis</name>
    <dbReference type="NCBI Taxonomy" id="1863"/>
    <lineage>
        <taxon>Bacteria</taxon>
        <taxon>Bacillati</taxon>
        <taxon>Actinomycetota</taxon>
        <taxon>Actinomycetes</taxon>
        <taxon>Micrococcales</taxon>
        <taxon>Dermatophilaceae</taxon>
        <taxon>Dermatophilus</taxon>
    </lineage>
</organism>
<dbReference type="InterPro" id="IPR007809">
    <property type="entry name" value="FlgN-like"/>
</dbReference>
<evidence type="ECO:0000256" key="2">
    <source>
        <dbReference type="SAM" id="MobiDB-lite"/>
    </source>
</evidence>
<accession>A0A239VW72</accession>
<proteinExistence type="predicted"/>
<dbReference type="GO" id="GO:0044780">
    <property type="term" value="P:bacterial-type flagellum assembly"/>
    <property type="evidence" value="ECO:0007669"/>
    <property type="project" value="InterPro"/>
</dbReference>
<evidence type="ECO:0000256" key="1">
    <source>
        <dbReference type="ARBA" id="ARBA00022795"/>
    </source>
</evidence>
<dbReference type="KEGG" id="dco:SAMEA4475696_2358"/>
<dbReference type="Proteomes" id="UP000242637">
    <property type="component" value="Chromosome 1"/>
</dbReference>
<protein>
    <submittedName>
        <fullName evidence="3">FlgN protein</fullName>
    </submittedName>
</protein>
<keyword evidence="1" id="KW-1005">Bacterial flagellum biogenesis</keyword>
<dbReference type="Gene3D" id="1.20.58.300">
    <property type="entry name" value="FlgN-like"/>
    <property type="match status" value="1"/>
</dbReference>